<evidence type="ECO:0000313" key="1">
    <source>
        <dbReference type="EMBL" id="KAK3586868.1"/>
    </source>
</evidence>
<reference evidence="1" key="3">
    <citation type="submission" date="2023-05" db="EMBL/GenBank/DDBJ databases">
        <authorList>
            <person name="Smith C.H."/>
        </authorList>
    </citation>
    <scope>NUCLEOTIDE SEQUENCE</scope>
    <source>
        <strain evidence="1">CHS0354</strain>
        <tissue evidence="1">Mantle</tissue>
    </source>
</reference>
<reference evidence="1" key="1">
    <citation type="journal article" date="2021" name="Genome Biol. Evol.">
        <title>A High-Quality Reference Genome for a Parasitic Bivalve with Doubly Uniparental Inheritance (Bivalvia: Unionida).</title>
        <authorList>
            <person name="Smith C.H."/>
        </authorList>
    </citation>
    <scope>NUCLEOTIDE SEQUENCE</scope>
    <source>
        <strain evidence="1">CHS0354</strain>
    </source>
</reference>
<dbReference type="AlphaFoldDB" id="A0AAE0S8C2"/>
<evidence type="ECO:0000313" key="2">
    <source>
        <dbReference type="Proteomes" id="UP001195483"/>
    </source>
</evidence>
<dbReference type="EMBL" id="JAEAOA010001092">
    <property type="protein sequence ID" value="KAK3586868.1"/>
    <property type="molecule type" value="Genomic_DNA"/>
</dbReference>
<dbReference type="Proteomes" id="UP001195483">
    <property type="component" value="Unassembled WGS sequence"/>
</dbReference>
<gene>
    <name evidence="1" type="ORF">CHS0354_017658</name>
</gene>
<organism evidence="1 2">
    <name type="scientific">Potamilus streckersoni</name>
    <dbReference type="NCBI Taxonomy" id="2493646"/>
    <lineage>
        <taxon>Eukaryota</taxon>
        <taxon>Metazoa</taxon>
        <taxon>Spiralia</taxon>
        <taxon>Lophotrochozoa</taxon>
        <taxon>Mollusca</taxon>
        <taxon>Bivalvia</taxon>
        <taxon>Autobranchia</taxon>
        <taxon>Heteroconchia</taxon>
        <taxon>Palaeoheterodonta</taxon>
        <taxon>Unionida</taxon>
        <taxon>Unionoidea</taxon>
        <taxon>Unionidae</taxon>
        <taxon>Ambleminae</taxon>
        <taxon>Lampsilini</taxon>
        <taxon>Potamilus</taxon>
    </lineage>
</organism>
<keyword evidence="2" id="KW-1185">Reference proteome</keyword>
<protein>
    <submittedName>
        <fullName evidence="1">Uncharacterized protein</fullName>
    </submittedName>
</protein>
<sequence>MVQRQKCETNAGFGQQYQVLFASAGEETASPVFKKLRLVQNDCASSTNFQDLLADVESLDLYSEYTSLYTELSRSIPSRSIPEEKFVIKVILDINNENVKSEELQKLMFENVNEIRTSLSKKC</sequence>
<name>A0AAE0S8C2_9BIVA</name>
<accession>A0AAE0S8C2</accession>
<proteinExistence type="predicted"/>
<reference evidence="1" key="2">
    <citation type="journal article" date="2021" name="Genome Biol. Evol.">
        <title>Developing a high-quality reference genome for a parasitic bivalve with doubly uniparental inheritance (Bivalvia: Unionida).</title>
        <authorList>
            <person name="Smith C.H."/>
        </authorList>
    </citation>
    <scope>NUCLEOTIDE SEQUENCE</scope>
    <source>
        <strain evidence="1">CHS0354</strain>
        <tissue evidence="1">Mantle</tissue>
    </source>
</reference>
<comment type="caution">
    <text evidence="1">The sequence shown here is derived from an EMBL/GenBank/DDBJ whole genome shotgun (WGS) entry which is preliminary data.</text>
</comment>